<dbReference type="AlphaFoldDB" id="A0A7J6TLD6"/>
<proteinExistence type="predicted"/>
<comment type="caution">
    <text evidence="2">The sequence shown here is derived from an EMBL/GenBank/DDBJ whole genome shotgun (WGS) entry which is preliminary data.</text>
</comment>
<protein>
    <submittedName>
        <fullName evidence="2">Uncharacterized protein</fullName>
    </submittedName>
</protein>
<feature type="compositionally biased region" description="Polar residues" evidence="1">
    <location>
        <begin position="299"/>
        <end position="309"/>
    </location>
</feature>
<dbReference type="EMBL" id="JABANM010006609">
    <property type="protein sequence ID" value="KAF4745647.1"/>
    <property type="molecule type" value="Genomic_DNA"/>
</dbReference>
<evidence type="ECO:0000313" key="2">
    <source>
        <dbReference type="EMBL" id="KAF4745647.1"/>
    </source>
</evidence>
<evidence type="ECO:0000256" key="1">
    <source>
        <dbReference type="SAM" id="MobiDB-lite"/>
    </source>
</evidence>
<accession>A0A7J6TLD6</accession>
<feature type="region of interest" description="Disordered" evidence="1">
    <location>
        <begin position="272"/>
        <end position="336"/>
    </location>
</feature>
<organism evidence="2 3">
    <name type="scientific">Perkinsus olseni</name>
    <name type="common">Perkinsus atlanticus</name>
    <dbReference type="NCBI Taxonomy" id="32597"/>
    <lineage>
        <taxon>Eukaryota</taxon>
        <taxon>Sar</taxon>
        <taxon>Alveolata</taxon>
        <taxon>Perkinsozoa</taxon>
        <taxon>Perkinsea</taxon>
        <taxon>Perkinsida</taxon>
        <taxon>Perkinsidae</taxon>
        <taxon>Perkinsus</taxon>
    </lineage>
</organism>
<reference evidence="2 3" key="1">
    <citation type="submission" date="2020-04" db="EMBL/GenBank/DDBJ databases">
        <title>Perkinsus olseni comparative genomics.</title>
        <authorList>
            <person name="Bogema D.R."/>
        </authorList>
    </citation>
    <scope>NUCLEOTIDE SEQUENCE [LARGE SCALE GENOMIC DNA]</scope>
    <source>
        <strain evidence="2">ATCC PRA-205</strain>
    </source>
</reference>
<sequence>SGEYSRYRSVFIRPPTDDDRSHSLAIANKVRCDVCEEILKELLPKAQNLAHIDDILDVLESPIDEDTLEKSTDPQVNRINLSRTGCNKHFKTSLLARGHTHARQSLSPLCPPGFHAGPCDDQLQGNGNEDVTDICLKKGTPKTEAQMEVYNRDYDALYYACEATIGRYGDDIAEYLANHNHHHQHQQQQRTGHVELGHTIRAVCRDVGKCNMHRRRPRKQPRDMSAMTETSHEDLLPSLVALMAANDAKPPYVKARVDINAGSIVRLLPPAPAAASPGSTQSNTCSQSVSSSSLGDNVIPSTEHPQLSLITEPDDASKGAPQSRPTTPPSTRPTTGAIVPLSIQNEMVRGIQLWSTNKIELFSQFPGSSGSYMYRRRGTGNTSKATDKESTLPDAISQQQPAIADSGDTADSAVYGITVPMDRRDWVVRYNEGLLRSERSTKAAALQRQLDVQDLRYERFLTSLEDDTIDAQTSLDGTLRPQLPPRQKRVRSCRTRKEAATLSHKTPRRC</sequence>
<evidence type="ECO:0000313" key="3">
    <source>
        <dbReference type="Proteomes" id="UP000574390"/>
    </source>
</evidence>
<feature type="region of interest" description="Disordered" evidence="1">
    <location>
        <begin position="472"/>
        <end position="510"/>
    </location>
</feature>
<gene>
    <name evidence="2" type="ORF">FOZ62_018949</name>
</gene>
<feature type="compositionally biased region" description="Low complexity" evidence="1">
    <location>
        <begin position="273"/>
        <end position="293"/>
    </location>
</feature>
<dbReference type="Proteomes" id="UP000574390">
    <property type="component" value="Unassembled WGS sequence"/>
</dbReference>
<feature type="non-terminal residue" evidence="2">
    <location>
        <position position="1"/>
    </location>
</feature>
<name>A0A7J6TLD6_PEROL</name>